<dbReference type="Gene3D" id="3.90.550.10">
    <property type="entry name" value="Spore Coat Polysaccharide Biosynthesis Protein SpsA, Chain A"/>
    <property type="match status" value="1"/>
</dbReference>
<dbReference type="PANTHER" id="PTHR11952:SF2">
    <property type="entry name" value="LD24639P"/>
    <property type="match status" value="1"/>
</dbReference>
<dbReference type="Pfam" id="PF01704">
    <property type="entry name" value="UDPGP"/>
    <property type="match status" value="1"/>
</dbReference>
<name>A0A382Z3J5_9ZZZZ</name>
<dbReference type="InterPro" id="IPR002618">
    <property type="entry name" value="UDPGP_fam"/>
</dbReference>
<evidence type="ECO:0000256" key="2">
    <source>
        <dbReference type="ARBA" id="ARBA00022679"/>
    </source>
</evidence>
<dbReference type="InterPro" id="IPR029044">
    <property type="entry name" value="Nucleotide-diphossugar_trans"/>
</dbReference>
<reference evidence="4" key="1">
    <citation type="submission" date="2018-05" db="EMBL/GenBank/DDBJ databases">
        <authorList>
            <person name="Lanie J.A."/>
            <person name="Ng W.-L."/>
            <person name="Kazmierczak K.M."/>
            <person name="Andrzejewski T.M."/>
            <person name="Davidsen T.M."/>
            <person name="Wayne K.J."/>
            <person name="Tettelin H."/>
            <person name="Glass J.I."/>
            <person name="Rusch D."/>
            <person name="Podicherti R."/>
            <person name="Tsui H.-C.T."/>
            <person name="Winkler M.E."/>
        </authorList>
    </citation>
    <scope>NUCLEOTIDE SEQUENCE</scope>
</reference>
<dbReference type="PANTHER" id="PTHR11952">
    <property type="entry name" value="UDP- GLUCOSE PYROPHOSPHORYLASE"/>
    <property type="match status" value="1"/>
</dbReference>
<proteinExistence type="inferred from homology"/>
<dbReference type="GO" id="GO:0070569">
    <property type="term" value="F:uridylyltransferase activity"/>
    <property type="evidence" value="ECO:0007669"/>
    <property type="project" value="InterPro"/>
</dbReference>
<comment type="similarity">
    <text evidence="1">Belongs to the UDPGP type 1 family.</text>
</comment>
<protein>
    <submittedName>
        <fullName evidence="4">Uncharacterized protein</fullName>
    </submittedName>
</protein>
<evidence type="ECO:0000256" key="3">
    <source>
        <dbReference type="ARBA" id="ARBA00022695"/>
    </source>
</evidence>
<evidence type="ECO:0000256" key="1">
    <source>
        <dbReference type="ARBA" id="ARBA00010401"/>
    </source>
</evidence>
<gene>
    <name evidence="4" type="ORF">METZ01_LOCUS442885</name>
</gene>
<dbReference type="AlphaFoldDB" id="A0A382Z3J5"/>
<keyword evidence="3" id="KW-0548">Nucleotidyltransferase</keyword>
<dbReference type="EMBL" id="UINC01180700">
    <property type="protein sequence ID" value="SVD90031.1"/>
    <property type="molecule type" value="Genomic_DNA"/>
</dbReference>
<keyword evidence="2" id="KW-0808">Transferase</keyword>
<evidence type="ECO:0000313" key="4">
    <source>
        <dbReference type="EMBL" id="SVD90031.1"/>
    </source>
</evidence>
<sequence length="238" mass="26334">MIKVNSETDKVCVAKAQEAGQAHLFENWDDLAQDEQRKLIEDLRSVNYQLVKRLLHQSRQGKSPEIDLGMLAAPEIEQLPETPASIDGDGDCFKNARQALSEGKVALLLLAGGASLGASSEPTGMLPIGPISGKSLFQLHAEKIRAINHRYKTSLGFHIVIHPDYLEMTSEFFKEQNHFGLNPADVHFVPQALLPLIDRRGRFLRSREGRLALSPSGHGGVLDQYLDSDGLEKFREDG</sequence>
<organism evidence="4">
    <name type="scientific">marine metagenome</name>
    <dbReference type="NCBI Taxonomy" id="408172"/>
    <lineage>
        <taxon>unclassified sequences</taxon>
        <taxon>metagenomes</taxon>
        <taxon>ecological metagenomes</taxon>
    </lineage>
</organism>
<accession>A0A382Z3J5</accession>
<feature type="non-terminal residue" evidence="4">
    <location>
        <position position="238"/>
    </location>
</feature>
<dbReference type="InterPro" id="IPR039741">
    <property type="entry name" value="UDP-sugar_pyrophosphorylase"/>
</dbReference>
<dbReference type="SUPFAM" id="SSF53448">
    <property type="entry name" value="Nucleotide-diphospho-sugar transferases"/>
    <property type="match status" value="1"/>
</dbReference>